<dbReference type="PROSITE" id="PS51257">
    <property type="entry name" value="PROKAR_LIPOPROTEIN"/>
    <property type="match status" value="1"/>
</dbReference>
<dbReference type="CDD" id="cd14948">
    <property type="entry name" value="BACON"/>
    <property type="match status" value="1"/>
</dbReference>
<gene>
    <name evidence="3" type="ORF">K8U91_01865</name>
</gene>
<dbReference type="Gene3D" id="2.40.160.190">
    <property type="match status" value="1"/>
</dbReference>
<accession>A0A921MQF0</accession>
<dbReference type="CDD" id="cd12871">
    <property type="entry name" value="Bacuni_01323_like"/>
    <property type="match status" value="1"/>
</dbReference>
<protein>
    <submittedName>
        <fullName evidence="3">DUF4595 domain-containing protein</fullName>
    </submittedName>
</protein>
<dbReference type="EMBL" id="DYUD01000009">
    <property type="protein sequence ID" value="HJG88211.1"/>
    <property type="molecule type" value="Genomic_DNA"/>
</dbReference>
<reference evidence="3" key="1">
    <citation type="journal article" date="2021" name="PeerJ">
        <title>Extensive microbial diversity within the chicken gut microbiome revealed by metagenomics and culture.</title>
        <authorList>
            <person name="Gilroy R."/>
            <person name="Ravi A."/>
            <person name="Getino M."/>
            <person name="Pursley I."/>
            <person name="Horton D.L."/>
            <person name="Alikhan N.F."/>
            <person name="Baker D."/>
            <person name="Gharbi K."/>
            <person name="Hall N."/>
            <person name="Watson M."/>
            <person name="Adriaenssens E.M."/>
            <person name="Foster-Nyarko E."/>
            <person name="Jarju S."/>
            <person name="Secka A."/>
            <person name="Antonio M."/>
            <person name="Oren A."/>
            <person name="Chaudhuri R.R."/>
            <person name="La Ragione R."/>
            <person name="Hildebrand F."/>
            <person name="Pallen M.J."/>
        </authorList>
    </citation>
    <scope>NUCLEOTIDE SEQUENCE</scope>
    <source>
        <strain evidence="3">CHK121-7720</strain>
    </source>
</reference>
<proteinExistence type="predicted"/>
<evidence type="ECO:0000313" key="3">
    <source>
        <dbReference type="EMBL" id="HJG88211.1"/>
    </source>
</evidence>
<dbReference type="Gene3D" id="2.60.40.10">
    <property type="entry name" value="Immunoglobulins"/>
    <property type="match status" value="1"/>
</dbReference>
<dbReference type="AlphaFoldDB" id="A0A921MQF0"/>
<dbReference type="InterPro" id="IPR013783">
    <property type="entry name" value="Ig-like_fold"/>
</dbReference>
<evidence type="ECO:0000256" key="1">
    <source>
        <dbReference type="SAM" id="SignalP"/>
    </source>
</evidence>
<evidence type="ECO:0000313" key="4">
    <source>
        <dbReference type="Proteomes" id="UP000757103"/>
    </source>
</evidence>
<dbReference type="Proteomes" id="UP000757103">
    <property type="component" value="Unassembled WGS sequence"/>
</dbReference>
<dbReference type="Pfam" id="PF13004">
    <property type="entry name" value="BACON"/>
    <property type="match status" value="1"/>
</dbReference>
<name>A0A921MQF0_9BACT</name>
<keyword evidence="1" id="KW-0732">Signal</keyword>
<dbReference type="RefSeq" id="WP_273305283.1">
    <property type="nucleotide sequence ID" value="NZ_DYUD01000009.1"/>
</dbReference>
<organism evidence="3 4">
    <name type="scientific">Barnesiella viscericola</name>
    <dbReference type="NCBI Taxonomy" id="397865"/>
    <lineage>
        <taxon>Bacteria</taxon>
        <taxon>Pseudomonadati</taxon>
        <taxon>Bacteroidota</taxon>
        <taxon>Bacteroidia</taxon>
        <taxon>Bacteroidales</taxon>
        <taxon>Barnesiellaceae</taxon>
        <taxon>Barnesiella</taxon>
    </lineage>
</organism>
<reference evidence="3" key="2">
    <citation type="submission" date="2021-09" db="EMBL/GenBank/DDBJ databases">
        <authorList>
            <person name="Gilroy R."/>
        </authorList>
    </citation>
    <scope>NUCLEOTIDE SEQUENCE</scope>
    <source>
        <strain evidence="3">CHK121-7720</strain>
    </source>
</reference>
<dbReference type="InterPro" id="IPR024361">
    <property type="entry name" value="BACON"/>
</dbReference>
<evidence type="ECO:0000259" key="2">
    <source>
        <dbReference type="Pfam" id="PF13004"/>
    </source>
</evidence>
<feature type="domain" description="BACON" evidence="2">
    <location>
        <begin position="71"/>
        <end position="126"/>
    </location>
</feature>
<feature type="signal peptide" evidence="1">
    <location>
        <begin position="1"/>
        <end position="21"/>
    </location>
</feature>
<sequence>MKNFYVLLALLSLLLMGCSKEDGTDVGGQAVQLAAGTLSEYTVYADETAAAPAEGISFTTTGPWKATVAETRAASDWVTISPDHGDKAGDYTITIELGVNTTGQDRKAVITIECGDSKITITVEQKGTTESGELPQPAGGKKVVRMEVEYFYFTGSTALPESKPVYEFRYDEQGRLSNIVSDYVSSEGTTIVHSLDITYGDGTVVYDVVYSDNGVVTPEKDKGTATLDAEGRVVSGIYEYTYNDKGDELIEGSFTYDLSYDADGYLVKTVSSENGESRITWSGGNPVQVWWGTTGDGKDMIDYASYGDVLNQANLDLNWLCALSSEGWDFATGDSSKIFNLLGLVGKRSTHMAKSLSTYNGAGLTEQVYAYELDADGLPTKITSTTTTDYGSSKKYVDSIYKIYYAE</sequence>
<feature type="chain" id="PRO_5037618371" evidence="1">
    <location>
        <begin position="22"/>
        <end position="407"/>
    </location>
</feature>
<comment type="caution">
    <text evidence="3">The sequence shown here is derived from an EMBL/GenBank/DDBJ whole genome shotgun (WGS) entry which is preliminary data.</text>
</comment>